<reference evidence="2 3" key="1">
    <citation type="submission" date="2015-09" db="EMBL/GenBank/DDBJ databases">
        <title>Draft genome of the parasitic nematode Teladorsagia circumcincta isolate WARC Sus (inbred).</title>
        <authorList>
            <person name="Mitreva M."/>
        </authorList>
    </citation>
    <scope>NUCLEOTIDE SEQUENCE [LARGE SCALE GENOMIC DNA]</scope>
    <source>
        <strain evidence="2 3">S</strain>
    </source>
</reference>
<keyword evidence="3" id="KW-1185">Reference proteome</keyword>
<accession>A0A2G9TQT2</accession>
<feature type="non-terminal residue" evidence="2">
    <location>
        <position position="1"/>
    </location>
</feature>
<organism evidence="2 3">
    <name type="scientific">Teladorsagia circumcincta</name>
    <name type="common">Brown stomach worm</name>
    <name type="synonym">Ostertagia circumcincta</name>
    <dbReference type="NCBI Taxonomy" id="45464"/>
    <lineage>
        <taxon>Eukaryota</taxon>
        <taxon>Metazoa</taxon>
        <taxon>Ecdysozoa</taxon>
        <taxon>Nematoda</taxon>
        <taxon>Chromadorea</taxon>
        <taxon>Rhabditida</taxon>
        <taxon>Rhabditina</taxon>
        <taxon>Rhabditomorpha</taxon>
        <taxon>Strongyloidea</taxon>
        <taxon>Trichostrongylidae</taxon>
        <taxon>Teladorsagia</taxon>
    </lineage>
</organism>
<name>A0A2G9TQT2_TELCI</name>
<evidence type="ECO:0000259" key="1">
    <source>
        <dbReference type="Pfam" id="PF00188"/>
    </source>
</evidence>
<proteinExistence type="predicted"/>
<dbReference type="Pfam" id="PF00188">
    <property type="entry name" value="CAP"/>
    <property type="match status" value="1"/>
</dbReference>
<dbReference type="InterPro" id="IPR035940">
    <property type="entry name" value="CAP_sf"/>
</dbReference>
<protein>
    <recommendedName>
        <fullName evidence="1">SCP domain-containing protein</fullName>
    </recommendedName>
</protein>
<evidence type="ECO:0000313" key="3">
    <source>
        <dbReference type="Proteomes" id="UP000230423"/>
    </source>
</evidence>
<dbReference type="AlphaFoldDB" id="A0A2G9TQT2"/>
<dbReference type="Proteomes" id="UP000230423">
    <property type="component" value="Unassembled WGS sequence"/>
</dbReference>
<feature type="domain" description="SCP" evidence="1">
    <location>
        <begin position="1"/>
        <end position="121"/>
    </location>
</feature>
<sequence length="159" mass="17465">TWDCNLENLANEAVANCPSAVTPNPSFGQAFTYDIGNGDVLYDVGTPCITDGDCTASPFEAVKSWWDLRNKIDRDVMTALLDNRNVSNPATEFVELTRGNYTHVGCAVAGNELNYNVVCAYKLSSQCTHAICIWERRALKDGELLSATVIGSCHRFLHE</sequence>
<evidence type="ECO:0000313" key="2">
    <source>
        <dbReference type="EMBL" id="PIO60363.1"/>
    </source>
</evidence>
<dbReference type="Gene3D" id="3.40.33.10">
    <property type="entry name" value="CAP"/>
    <property type="match status" value="1"/>
</dbReference>
<dbReference type="SUPFAM" id="SSF55797">
    <property type="entry name" value="PR-1-like"/>
    <property type="match status" value="1"/>
</dbReference>
<gene>
    <name evidence="2" type="ORF">TELCIR_18142</name>
</gene>
<dbReference type="EMBL" id="KZ355633">
    <property type="protein sequence ID" value="PIO60363.1"/>
    <property type="molecule type" value="Genomic_DNA"/>
</dbReference>
<dbReference type="InterPro" id="IPR014044">
    <property type="entry name" value="CAP_dom"/>
</dbReference>